<sequence length="307" mass="35368">MTRQQRRLLFWISTFIFFIGVTPLLLYSFGYRFSFEKFTLLRAGGISIRPVPVTGAQIFIDGKLMHETSFLSRRLFLQGLTPRPYHIQVYKEGFYPWEKVLRVYPERVTEVHAFLAEEIISPPTTLLEGTYKSFSFFDNNEAYIQLADNKNKKIYYSIGNAELVQEIPGGQQLILPVLPNDLSTKLSARGAKGSSYDPQGERILWWKGNQVWIMWLASDAALPLYTEEREALVYTADTQIRDAQFYPRQEAVFITSGDSIVIAELDGRSKRNEYNFYAGTEPQLLISPQNDVFFILDKGILMTRPIL</sequence>
<keyword evidence="1" id="KW-0472">Membrane</keyword>
<keyword evidence="1" id="KW-1133">Transmembrane helix</keyword>
<reference evidence="2 3" key="1">
    <citation type="journal article" date="2016" name="Nat. Commun.">
        <title>Thousands of microbial genomes shed light on interconnected biogeochemical processes in an aquifer system.</title>
        <authorList>
            <person name="Anantharaman K."/>
            <person name="Brown C.T."/>
            <person name="Hug L.A."/>
            <person name="Sharon I."/>
            <person name="Castelle C.J."/>
            <person name="Probst A.J."/>
            <person name="Thomas B.C."/>
            <person name="Singh A."/>
            <person name="Wilkins M.J."/>
            <person name="Karaoz U."/>
            <person name="Brodie E.L."/>
            <person name="Williams K.H."/>
            <person name="Hubbard S.S."/>
            <person name="Banfield J.F."/>
        </authorList>
    </citation>
    <scope>NUCLEOTIDE SEQUENCE [LARGE SCALE GENOMIC DNA]</scope>
</reference>
<dbReference type="STRING" id="1802129.A3J04_00960"/>
<gene>
    <name evidence="2" type="ORF">A3J04_00960</name>
</gene>
<evidence type="ECO:0008006" key="4">
    <source>
        <dbReference type="Google" id="ProtNLM"/>
    </source>
</evidence>
<dbReference type="AlphaFoldDB" id="A0A1G2H1T7"/>
<comment type="caution">
    <text evidence="2">The sequence shown here is derived from an EMBL/GenBank/DDBJ whole genome shotgun (WGS) entry which is preliminary data.</text>
</comment>
<dbReference type="EMBL" id="MHNZ01000023">
    <property type="protein sequence ID" value="OGZ56201.1"/>
    <property type="molecule type" value="Genomic_DNA"/>
</dbReference>
<evidence type="ECO:0000256" key="1">
    <source>
        <dbReference type="SAM" id="Phobius"/>
    </source>
</evidence>
<evidence type="ECO:0000313" key="2">
    <source>
        <dbReference type="EMBL" id="OGZ56201.1"/>
    </source>
</evidence>
<evidence type="ECO:0000313" key="3">
    <source>
        <dbReference type="Proteomes" id="UP000177954"/>
    </source>
</evidence>
<proteinExistence type="predicted"/>
<keyword evidence="1" id="KW-0812">Transmembrane</keyword>
<dbReference type="Proteomes" id="UP000177954">
    <property type="component" value="Unassembled WGS sequence"/>
</dbReference>
<name>A0A1G2H1T7_9BACT</name>
<organism evidence="2 3">
    <name type="scientific">Candidatus Ryanbacteria bacterium RIFCSPLOWO2_02_FULL_47_14</name>
    <dbReference type="NCBI Taxonomy" id="1802129"/>
    <lineage>
        <taxon>Bacteria</taxon>
        <taxon>Candidatus Ryaniibacteriota</taxon>
    </lineage>
</organism>
<feature type="transmembrane region" description="Helical" evidence="1">
    <location>
        <begin position="9"/>
        <end position="29"/>
    </location>
</feature>
<protein>
    <recommendedName>
        <fullName evidence="4">PEGA domain-containing protein</fullName>
    </recommendedName>
</protein>
<accession>A0A1G2H1T7</accession>